<comment type="caution">
    <text evidence="2">The sequence shown here is derived from an EMBL/GenBank/DDBJ whole genome shotgun (WGS) entry which is preliminary data.</text>
</comment>
<accession>A0A933IAX8</accession>
<dbReference type="InterPro" id="IPR025965">
    <property type="entry name" value="FlgD/Vpr_Ig-like"/>
</dbReference>
<dbReference type="Gene3D" id="2.60.40.4070">
    <property type="match status" value="1"/>
</dbReference>
<dbReference type="Proteomes" id="UP000736328">
    <property type="component" value="Unassembled WGS sequence"/>
</dbReference>
<protein>
    <submittedName>
        <fullName evidence="2">T9SS type A sorting domain-containing protein</fullName>
    </submittedName>
</protein>
<evidence type="ECO:0000259" key="1">
    <source>
        <dbReference type="Pfam" id="PF13860"/>
    </source>
</evidence>
<sequence length="688" mass="74875">MTYIAGDNNLNGYIEPDCDEMEVVGGNANYNLIVGVDGKKDFTEDGYDDTQANGHEDMRYYWLRSGITAGKIDTFAAAGSPNKELDTGVDTVLINFGRWGVKNYPAQKYCLDIWNHGNSMTKSGGTANGVFGFGIPDGKDPKDCCNDDETSSSITFANAEPPAEYEKALMGVKDSLKQDLDVVCFDACVMALAEIMFITKDYAHIMVSSEKSIGADGYRYDTWLDTLKKNNNVSDSGLAIACVRSYKDAYTATDYNTLSAVHLKTRFMEFIKALDNFARELILAGGRGKTEIKDARTATEDYDNADQCDLWDFANRIKQKTALSAAVRAAADTLMVKIGYDKDATWHSTGKGIIIAETHISTRAATDSAHGISIFYDEAVNSDTETCSFYPALRNSGGKTATGVSVKLRLKKNILGGITITDSTASFADIAGASKSAKAPTVAVAQDSLIFTIANDAALEGEWIDFDLVITSTEEGTKSIGFPVQIGRASSNPTAVHFAEMNLMASSDGVNLTWRTESEQNCLRWEIERSDDAERGFVKVGEVEGGGTTSQPQNYSYTDNTITEKGIYYYRLAEIDLNGGKTYYGPMSVTFGGDVPTAYLLYQANPNPFGQSTTISYQLTANGYVGLKVYDVTGRLVRTLVEGEQSAGAHTVAWDAKDESGKEVANGIYFSRLNISNFASTRKMMLIR</sequence>
<dbReference type="PANTHER" id="PTHR37835:SF1">
    <property type="entry name" value="ALPHA-CLOSTRIPAIN"/>
    <property type="match status" value="1"/>
</dbReference>
<feature type="domain" description="FlgD/Vpr Ig-like" evidence="1">
    <location>
        <begin position="613"/>
        <end position="669"/>
    </location>
</feature>
<dbReference type="Gene3D" id="3.40.50.11970">
    <property type="match status" value="1"/>
</dbReference>
<name>A0A933IAX8_UNCT6</name>
<dbReference type="InterPro" id="IPR005077">
    <property type="entry name" value="Peptidase_C11"/>
</dbReference>
<dbReference type="Pfam" id="PF13860">
    <property type="entry name" value="FlgD_ig"/>
    <property type="match status" value="1"/>
</dbReference>
<dbReference type="NCBIfam" id="TIGR04183">
    <property type="entry name" value="Por_Secre_tail"/>
    <property type="match status" value="1"/>
</dbReference>
<proteinExistence type="predicted"/>
<dbReference type="PANTHER" id="PTHR37835">
    <property type="entry name" value="ALPHA-CLOSTRIPAIN"/>
    <property type="match status" value="1"/>
</dbReference>
<dbReference type="AlphaFoldDB" id="A0A933IAX8"/>
<gene>
    <name evidence="2" type="ORF">HY768_01685</name>
</gene>
<dbReference type="EMBL" id="JACQXR010000018">
    <property type="protein sequence ID" value="MBI4725934.1"/>
    <property type="molecule type" value="Genomic_DNA"/>
</dbReference>
<dbReference type="Pfam" id="PF03415">
    <property type="entry name" value="Peptidase_C11"/>
    <property type="match status" value="1"/>
</dbReference>
<evidence type="ECO:0000313" key="2">
    <source>
        <dbReference type="EMBL" id="MBI4725934.1"/>
    </source>
</evidence>
<evidence type="ECO:0000313" key="3">
    <source>
        <dbReference type="Proteomes" id="UP000736328"/>
    </source>
</evidence>
<dbReference type="InterPro" id="IPR013783">
    <property type="entry name" value="Ig-like_fold"/>
</dbReference>
<dbReference type="InterPro" id="IPR026444">
    <property type="entry name" value="Secre_tail"/>
</dbReference>
<organism evidence="2 3">
    <name type="scientific">candidate division TA06 bacterium</name>
    <dbReference type="NCBI Taxonomy" id="2250710"/>
    <lineage>
        <taxon>Bacteria</taxon>
        <taxon>Bacteria division TA06</taxon>
    </lineage>
</organism>
<reference evidence="2" key="1">
    <citation type="submission" date="2020-07" db="EMBL/GenBank/DDBJ databases">
        <title>Huge and variable diversity of episymbiotic CPR bacteria and DPANN archaea in groundwater ecosystems.</title>
        <authorList>
            <person name="He C.Y."/>
            <person name="Keren R."/>
            <person name="Whittaker M."/>
            <person name="Farag I.F."/>
            <person name="Doudna J."/>
            <person name="Cate J.H.D."/>
            <person name="Banfield J.F."/>
        </authorList>
    </citation>
    <scope>NUCLEOTIDE SEQUENCE</scope>
    <source>
        <strain evidence="2">NC_groundwater_1520_Pr4_B-0.1um_53_5</strain>
    </source>
</reference>
<dbReference type="Gene3D" id="2.60.40.10">
    <property type="entry name" value="Immunoglobulins"/>
    <property type="match status" value="1"/>
</dbReference>